<sequence>MTNIKSICVYCGASDDVQPSYIKLAEELGRELAKRDIRMVYGGGGVGLMGACARAAHESAGDVLGIMPRFLLSKERIYEEVEHRIVDDMHTRKQMMFDESDAFIVLPGGIGTLEEAVEILSWARLGLHAKPMAFLDEDGFWSPFFELMEHIIDGKFTPASFRAALVHSDTPQDAIQALMDKVIVLGE</sequence>
<dbReference type="Proteomes" id="UP000024547">
    <property type="component" value="Unassembled WGS sequence"/>
</dbReference>
<dbReference type="PANTHER" id="PTHR31223:SF70">
    <property type="entry name" value="LOG FAMILY PROTEIN YJL055W"/>
    <property type="match status" value="1"/>
</dbReference>
<dbReference type="RefSeq" id="WP_035553929.1">
    <property type="nucleotide sequence ID" value="NZ_AWFH01000045.1"/>
</dbReference>
<keyword evidence="3" id="KW-0203">Cytokinin biosynthesis</keyword>
<dbReference type="GO" id="GO:0009691">
    <property type="term" value="P:cytokinin biosynthetic process"/>
    <property type="evidence" value="ECO:0007669"/>
    <property type="project" value="UniProtKB-UniRule"/>
</dbReference>
<dbReference type="PANTHER" id="PTHR31223">
    <property type="entry name" value="LOG FAMILY PROTEIN YJL055W"/>
    <property type="match status" value="1"/>
</dbReference>
<dbReference type="EMBL" id="AWFH01000045">
    <property type="protein sequence ID" value="KCZ59293.1"/>
    <property type="molecule type" value="Genomic_DNA"/>
</dbReference>
<dbReference type="EMBL" id="DMBR01000251">
    <property type="protein sequence ID" value="HAE94545.1"/>
    <property type="molecule type" value="Genomic_DNA"/>
</dbReference>
<protein>
    <recommendedName>
        <fullName evidence="3">Cytokinin riboside 5'-monophosphate phosphoribohydrolase</fullName>
        <ecNumber evidence="3">3.2.2.n1</ecNumber>
    </recommendedName>
</protein>
<evidence type="ECO:0000313" key="9">
    <source>
        <dbReference type="Proteomes" id="UP000263957"/>
    </source>
</evidence>
<accession>A0A059DY98</accession>
<dbReference type="InterPro" id="IPR005269">
    <property type="entry name" value="LOG"/>
</dbReference>
<evidence type="ECO:0000256" key="1">
    <source>
        <dbReference type="ARBA" id="ARBA00000274"/>
    </source>
</evidence>
<gene>
    <name evidence="4" type="ORF">DCG65_08285</name>
    <name evidence="5" type="ORF">DD728_10725</name>
    <name evidence="6" type="ORF">HY36_08435</name>
</gene>
<dbReference type="STRING" id="1280948.HY36_08435"/>
<reference evidence="8 9" key="2">
    <citation type="journal article" date="2018" name="Nat. Biotechnol.">
        <title>A standardized bacterial taxonomy based on genome phylogeny substantially revises the tree of life.</title>
        <authorList>
            <person name="Parks D.H."/>
            <person name="Chuvochina M."/>
            <person name="Waite D.W."/>
            <person name="Rinke C."/>
            <person name="Skarshewski A."/>
            <person name="Chaumeil P.A."/>
            <person name="Hugenholtz P."/>
        </authorList>
    </citation>
    <scope>NUCLEOTIDE SEQUENCE [LARGE SCALE GENOMIC DNA]</scope>
    <source>
        <strain evidence="5">UBA10378</strain>
        <strain evidence="4">UBA8557</strain>
    </source>
</reference>
<evidence type="ECO:0000313" key="6">
    <source>
        <dbReference type="EMBL" id="KCZ59293.1"/>
    </source>
</evidence>
<evidence type="ECO:0000313" key="7">
    <source>
        <dbReference type="Proteomes" id="UP000024547"/>
    </source>
</evidence>
<dbReference type="GO" id="GO:0005829">
    <property type="term" value="C:cytosol"/>
    <property type="evidence" value="ECO:0007669"/>
    <property type="project" value="TreeGrafter"/>
</dbReference>
<dbReference type="GO" id="GO:0008714">
    <property type="term" value="F:AMP nucleosidase activity"/>
    <property type="evidence" value="ECO:0007669"/>
    <property type="project" value="UniProtKB-EC"/>
</dbReference>
<dbReference type="Proteomes" id="UP000263957">
    <property type="component" value="Unassembled WGS sequence"/>
</dbReference>
<dbReference type="Pfam" id="PF03641">
    <property type="entry name" value="Lysine_decarbox"/>
    <property type="match status" value="1"/>
</dbReference>
<dbReference type="Gene3D" id="3.40.50.450">
    <property type="match status" value="1"/>
</dbReference>
<comment type="catalytic activity">
    <reaction evidence="1">
        <text>AMP + H2O = D-ribose 5-phosphate + adenine</text>
        <dbReference type="Rhea" id="RHEA:20129"/>
        <dbReference type="ChEBI" id="CHEBI:15377"/>
        <dbReference type="ChEBI" id="CHEBI:16708"/>
        <dbReference type="ChEBI" id="CHEBI:78346"/>
        <dbReference type="ChEBI" id="CHEBI:456215"/>
        <dbReference type="EC" id="3.2.2.4"/>
    </reaction>
</comment>
<evidence type="ECO:0000313" key="8">
    <source>
        <dbReference type="Proteomes" id="UP000259173"/>
    </source>
</evidence>
<evidence type="ECO:0000313" key="5">
    <source>
        <dbReference type="EMBL" id="HBQ49337.1"/>
    </source>
</evidence>
<evidence type="ECO:0000256" key="3">
    <source>
        <dbReference type="RuleBase" id="RU363015"/>
    </source>
</evidence>
<dbReference type="EC" id="3.2.2.n1" evidence="3"/>
<reference evidence="6 7" key="1">
    <citation type="journal article" date="2014" name="Antonie Van Leeuwenhoek">
        <title>Hyphomonas beringensis sp. nov. and Hyphomonas chukchiensis sp. nov., isolated from surface seawater of the Bering Sea and Chukchi Sea.</title>
        <authorList>
            <person name="Li C."/>
            <person name="Lai Q."/>
            <person name="Li G."/>
            <person name="Dong C."/>
            <person name="Wang J."/>
            <person name="Liao Y."/>
            <person name="Shao Z."/>
        </authorList>
    </citation>
    <scope>NUCLEOTIDE SEQUENCE [LARGE SCALE GENOMIC DNA]</scope>
    <source>
        <strain evidence="6 7">22II1-22F38</strain>
    </source>
</reference>
<dbReference type="AlphaFoldDB" id="A0A059DY98"/>
<dbReference type="Proteomes" id="UP000259173">
    <property type="component" value="Unassembled WGS sequence"/>
</dbReference>
<dbReference type="EMBL" id="DOGS01000215">
    <property type="protein sequence ID" value="HBQ49337.1"/>
    <property type="molecule type" value="Genomic_DNA"/>
</dbReference>
<name>A0A059DY98_9PROT</name>
<dbReference type="SUPFAM" id="SSF102405">
    <property type="entry name" value="MCP/YpsA-like"/>
    <property type="match status" value="1"/>
</dbReference>
<dbReference type="GeneID" id="92500620"/>
<proteinExistence type="inferred from homology"/>
<evidence type="ECO:0000256" key="2">
    <source>
        <dbReference type="ARBA" id="ARBA00006763"/>
    </source>
</evidence>
<comment type="similarity">
    <text evidence="2 3">Belongs to the LOG family.</text>
</comment>
<keyword evidence="7" id="KW-1185">Reference proteome</keyword>
<dbReference type="OrthoDB" id="9801098at2"/>
<keyword evidence="3" id="KW-0378">Hydrolase</keyword>
<comment type="caution">
    <text evidence="6">The sequence shown here is derived from an EMBL/GenBank/DDBJ whole genome shotgun (WGS) entry which is preliminary data.</text>
</comment>
<evidence type="ECO:0000313" key="4">
    <source>
        <dbReference type="EMBL" id="HAE94545.1"/>
    </source>
</evidence>
<organism evidence="6 7">
    <name type="scientific">Hyphomonas atlantica</name>
    <dbReference type="NCBI Taxonomy" id="1280948"/>
    <lineage>
        <taxon>Bacteria</taxon>
        <taxon>Pseudomonadati</taxon>
        <taxon>Pseudomonadota</taxon>
        <taxon>Alphaproteobacteria</taxon>
        <taxon>Hyphomonadales</taxon>
        <taxon>Hyphomonadaceae</taxon>
        <taxon>Hyphomonas</taxon>
    </lineage>
</organism>
<dbReference type="InterPro" id="IPR031100">
    <property type="entry name" value="LOG_fam"/>
</dbReference>
<dbReference type="PATRIC" id="fig|1280948.3.peg.2802"/>
<dbReference type="NCBIfam" id="TIGR00730">
    <property type="entry name" value="Rossman fold protein, TIGR00730 family"/>
    <property type="match status" value="1"/>
</dbReference>
<dbReference type="eggNOG" id="COG1611">
    <property type="taxonomic scope" value="Bacteria"/>
</dbReference>